<dbReference type="OrthoDB" id="10619217at2759"/>
<dbReference type="EMBL" id="CAKKNE010000005">
    <property type="protein sequence ID" value="CAH0375865.1"/>
    <property type="molecule type" value="Genomic_DNA"/>
</dbReference>
<feature type="compositionally biased region" description="Pro residues" evidence="1">
    <location>
        <begin position="344"/>
        <end position="353"/>
    </location>
</feature>
<evidence type="ECO:0000313" key="3">
    <source>
        <dbReference type="EMBL" id="CAH0375865.1"/>
    </source>
</evidence>
<reference evidence="2" key="1">
    <citation type="submission" date="2021-01" db="EMBL/GenBank/DDBJ databases">
        <authorList>
            <person name="Corre E."/>
            <person name="Pelletier E."/>
            <person name="Niang G."/>
            <person name="Scheremetjew M."/>
            <person name="Finn R."/>
            <person name="Kale V."/>
            <person name="Holt S."/>
            <person name="Cochrane G."/>
            <person name="Meng A."/>
            <person name="Brown T."/>
            <person name="Cohen L."/>
        </authorList>
    </citation>
    <scope>NUCLEOTIDE SEQUENCE</scope>
    <source>
        <strain evidence="2">CCMP1756</strain>
    </source>
</reference>
<proteinExistence type="predicted"/>
<dbReference type="EMBL" id="HBIW01005186">
    <property type="protein sequence ID" value="CAE0688819.1"/>
    <property type="molecule type" value="Transcribed_RNA"/>
</dbReference>
<reference evidence="3" key="2">
    <citation type="submission" date="2021-11" db="EMBL/GenBank/DDBJ databases">
        <authorList>
            <consortium name="Genoscope - CEA"/>
            <person name="William W."/>
        </authorList>
    </citation>
    <scope>NUCLEOTIDE SEQUENCE</scope>
</reference>
<evidence type="ECO:0000256" key="1">
    <source>
        <dbReference type="SAM" id="MobiDB-lite"/>
    </source>
</evidence>
<feature type="region of interest" description="Disordered" evidence="1">
    <location>
        <begin position="1"/>
        <end position="31"/>
    </location>
</feature>
<organism evidence="2">
    <name type="scientific">Pelagomonas calceolata</name>
    <dbReference type="NCBI Taxonomy" id="35677"/>
    <lineage>
        <taxon>Eukaryota</taxon>
        <taxon>Sar</taxon>
        <taxon>Stramenopiles</taxon>
        <taxon>Ochrophyta</taxon>
        <taxon>Pelagophyceae</taxon>
        <taxon>Pelagomonadales</taxon>
        <taxon>Pelagomonadaceae</taxon>
        <taxon>Pelagomonas</taxon>
    </lineage>
</organism>
<name>A0A7S3ZNU8_9STRA</name>
<evidence type="ECO:0000313" key="2">
    <source>
        <dbReference type="EMBL" id="CAE0688819.1"/>
    </source>
</evidence>
<sequence length="353" mass="38629">MRRGAALTENSPPRRASSAKMVRRGTPGNPADAGALVVEEFAYSHAQRAYQAEVGNRAPELIPRKPKPGEPAPTPGERGEVFYKDATPKADHFMQFRVRLPRALRATVSSDVVLDLTLCFAPNHDTDEYVVVADQSHLRKCDAPRGEPRGARENLLGAILRFRVELGSYRQGDKRFVIKASLSDEEARKHGLPALQSAYTTPVYVASKVKRSRMAAHRQQQQQHDDDDASVSPMPPARRQRVGHPAAPRMPSLTAVDLSQLQARLDGLEELLVERVLPILDRLDDRLAATAPNNDEELPASQDSLAELVRAPTWSDAVAAMGRGMGEAKDALLSFSLSQDSQDGPPPPPPAQE</sequence>
<feature type="region of interest" description="Disordered" evidence="1">
    <location>
        <begin position="210"/>
        <end position="250"/>
    </location>
</feature>
<feature type="compositionally biased region" description="Low complexity" evidence="1">
    <location>
        <begin position="332"/>
        <end position="343"/>
    </location>
</feature>
<evidence type="ECO:0000313" key="4">
    <source>
        <dbReference type="Proteomes" id="UP000789595"/>
    </source>
</evidence>
<keyword evidence="4" id="KW-1185">Reference proteome</keyword>
<gene>
    <name evidence="2" type="ORF">PCAL00307_LOCUS4253</name>
    <name evidence="3" type="ORF">PECAL_5P04130</name>
</gene>
<accession>A0A7S3ZNU8</accession>
<feature type="region of interest" description="Disordered" evidence="1">
    <location>
        <begin position="330"/>
        <end position="353"/>
    </location>
</feature>
<feature type="region of interest" description="Disordered" evidence="1">
    <location>
        <begin position="54"/>
        <end position="79"/>
    </location>
</feature>
<dbReference type="AlphaFoldDB" id="A0A7S3ZNU8"/>
<dbReference type="Proteomes" id="UP000789595">
    <property type="component" value="Unassembled WGS sequence"/>
</dbReference>
<protein>
    <submittedName>
        <fullName evidence="2">Uncharacterized protein</fullName>
    </submittedName>
</protein>